<dbReference type="Gene3D" id="3.40.50.10220">
    <property type="entry name" value="DNA polymerase III, psi subunit"/>
    <property type="match status" value="1"/>
</dbReference>
<dbReference type="Pfam" id="PF03603">
    <property type="entry name" value="DNA_III_psi"/>
    <property type="match status" value="1"/>
</dbReference>
<keyword evidence="2" id="KW-1185">Reference proteome</keyword>
<gene>
    <name evidence="1" type="ORF">NAF29_04430</name>
</gene>
<dbReference type="EMBL" id="JAMQGP010000002">
    <property type="protein sequence ID" value="MCM2678921.1"/>
    <property type="molecule type" value="Genomic_DNA"/>
</dbReference>
<dbReference type="Proteomes" id="UP001165393">
    <property type="component" value="Unassembled WGS sequence"/>
</dbReference>
<dbReference type="GO" id="GO:0008408">
    <property type="term" value="F:3'-5' exonuclease activity"/>
    <property type="evidence" value="ECO:0007669"/>
    <property type="project" value="InterPro"/>
</dbReference>
<dbReference type="RefSeq" id="WP_251260292.1">
    <property type="nucleotide sequence ID" value="NZ_JAMQGP010000002.1"/>
</dbReference>
<proteinExistence type="predicted"/>
<dbReference type="AlphaFoldDB" id="A0AA41W511"/>
<comment type="caution">
    <text evidence="1">The sequence shown here is derived from an EMBL/GenBank/DDBJ whole genome shotgun (WGS) entry which is preliminary data.</text>
</comment>
<protein>
    <submittedName>
        <fullName evidence="1">DNA polymerase III subunit psi</fullName>
    </submittedName>
</protein>
<evidence type="ECO:0000313" key="2">
    <source>
        <dbReference type="Proteomes" id="UP001165393"/>
    </source>
</evidence>
<evidence type="ECO:0000313" key="1">
    <source>
        <dbReference type="EMBL" id="MCM2678921.1"/>
    </source>
</evidence>
<accession>A0AA41W511</accession>
<dbReference type="GO" id="GO:0006260">
    <property type="term" value="P:DNA replication"/>
    <property type="evidence" value="ECO:0007669"/>
    <property type="project" value="InterPro"/>
</dbReference>
<reference evidence="1 2" key="1">
    <citation type="journal article" date="2013" name="Antonie Van Leeuwenhoek">
        <title>Echinimonas agarilytica gen. nov., sp. nov., a new gammaproteobacterium isolated from the sea urchin Strongylocentrotus intermedius.</title>
        <authorList>
            <person name="Nedashkovskaya O.I."/>
            <person name="Stenkova A.M."/>
            <person name="Zhukova N.V."/>
            <person name="Van Trappen S."/>
            <person name="Lee J.S."/>
            <person name="Kim S.B."/>
        </authorList>
    </citation>
    <scope>NUCLEOTIDE SEQUENCE [LARGE SCALE GENOMIC DNA]</scope>
    <source>
        <strain evidence="1 2">KMM 6351</strain>
    </source>
</reference>
<dbReference type="GO" id="GO:0003887">
    <property type="term" value="F:DNA-directed DNA polymerase activity"/>
    <property type="evidence" value="ECO:0007669"/>
    <property type="project" value="InterPro"/>
</dbReference>
<dbReference type="InterPro" id="IPR036654">
    <property type="entry name" value="DNA_pol_III_psi_sf"/>
</dbReference>
<dbReference type="SUPFAM" id="SSF102220">
    <property type="entry name" value="DNA polymerase III psi subunit"/>
    <property type="match status" value="1"/>
</dbReference>
<sequence>MNQSQWQLLDAMGVSSWQRKAAGELLCPASIQTNTPRSSDLMIAVIAPKDDWVSGQLLFKSIANAIDLPLTNFRYFHAIEDLLQHTCNEFDVIWLVGNKATSNLPSSCKIVESESFSVMQQNRQAKGALWNQIKEFRRDA</sequence>
<name>A0AA41W511_9GAMM</name>
<organism evidence="1 2">
    <name type="scientific">Echinimonas agarilytica</name>
    <dbReference type="NCBI Taxonomy" id="1215918"/>
    <lineage>
        <taxon>Bacteria</taxon>
        <taxon>Pseudomonadati</taxon>
        <taxon>Pseudomonadota</taxon>
        <taxon>Gammaproteobacteria</taxon>
        <taxon>Alteromonadales</taxon>
        <taxon>Echinimonadaceae</taxon>
        <taxon>Echinimonas</taxon>
    </lineage>
</organism>
<dbReference type="InterPro" id="IPR004615">
    <property type="entry name" value="DNA_pol_III_psi"/>
</dbReference>